<keyword evidence="15" id="KW-1185">Reference proteome</keyword>
<proteinExistence type="inferred from homology"/>
<dbReference type="Pfam" id="PF25326">
    <property type="entry name" value="ARM_SRB8"/>
    <property type="match status" value="1"/>
</dbReference>
<comment type="subunit">
    <text evidence="3">Component of the SRB8-11 complex, which itself associates with the Mediator complex.</text>
</comment>
<evidence type="ECO:0000256" key="9">
    <source>
        <dbReference type="ARBA" id="ARBA00023242"/>
    </source>
</evidence>
<sequence>MTSRPAPGTHGSGAPARSQGRRPSKPASALPPVDCIDPSLEDERPPALHGAGDPRPPPRGRPHMFYASRASHGCDPPMHAFPYQPAANLPVPPRPGSVHPRDAPQQRRMLPGGTGVKDFPTHAAPEAVPAPVHFAGGKAADLFPWTGSNAEDTLSEALVKGGVSNKPQIMNETNTARPSLWPNLKNKSGTTTLSTLFVAVLEKRQQNGRLQTPNTFKPPPRLTLRDSTRESWLHDLANPTVSLRRLSRTIPHGLTGKVLLEQCLNKNIPLPRALWLAKCVGINELRAHKRKGQAGTVTWGRGWTSSVEQFLDSVISTIGQGDWKPRITYSLQLATHLYQEHLLDDDHYLDWMLSGLDTCPSERLFIWLLVVAVPHYWIDLCSCRQRGKRLADALLSHLGKLYHIEDTLSSATALQFLENTLLKLLATRPACLLLPTSWTKHGATLNTLATKRSHPQITQATEKLHERNRRLLQSSRITTTSRTLAAQVFHKLDSVNYTSPIRIEDLSYECMEIIANAPKLISVLLQWACSCYRTGSHRIYLATRLLRKWSHLGADVYEGVISYLQSMSWVVSGEVTIILRIVAELVRSKHFSAGRYLQWLIATGSLGHDLDLSSPSSWAVRLITEFPLTGLSDQVRNLRSTLLRGTAHSADLEEQALDRAKHIISSTAPTLFGLSCHDPSQAEVELEKLSPTVRLEIGIWLRQRVAQHAEMNDHVPTKDSSVEKTDVVSLISCYDYHVVRSYLERSEDLAILADVVGITTSSLDPAVLASVSDTLLYHMKAFRAIGAFDPLFGRVAMRYAAVRTVRFPERELLVSLQNLARAAQPEGQLLQLLSYDLGRLDQKNFMAASSPASDNMGEVMQHTGTHSDDEIERILSSGTSMDQQMMARVLRKIICNLEEHMKKGYQQYDNYSTWFWRLRSFDEPTFDLVLHEWLDLCLVACQMQKLRIAVPPLVASSCMPLASFADSLRACISANKREQLFEACTVAIDGLSILLPTKALVRNCTPQDAYRYRTEQNKLCFDSDPRIVLCIGEVAELVSSRPSQPANQALSALMSSDPVLSIVKRHIVSDIACLSKLKVAKPGPSSSGCFKNLLDNLLDPFGQSRLAQAKPVDQVVVVFKVASELSLPICQAMIEDIFSSHDALDTDAADALSAALLKAVRTAIEEDQSQGLELLTTLDTALTHKIQNHAEREILDASSFLVNGSGTKTDDNGSTSAALVQKYLTVIDLTSADKSDAAEHSTMLVALVDRLRGISQAFSNCSAFDRMSGNAPTLSVLELYSWLSTLLRLAVTRGATMLRNATHANQTALMVALEAVLAHPALELYPSVTEHVFDVAIFLSDHISDDVRIHTARLESAKAVNSPRNHFILGAAAPVDGWLVLTKPVNLPPNPLNSSQPSTPSTTHSQAPPYQSPQLTVSNPVTPQQRYLNQQQQQRQQMQQAQQAQQMRAYPQYSQQHMHPNNRGLPAQLQRTPSYQSSPSPLQHMQHMQQMQGLAQQRASQPSPVHSQRQAPAASQGGAGGPVGGNMASSKLQGSHNQQPREIRQYPFVQPRWEILAESSGNPNLNETAINLSLFGARRV</sequence>
<dbReference type="GO" id="GO:0016592">
    <property type="term" value="C:mediator complex"/>
    <property type="evidence" value="ECO:0007669"/>
    <property type="project" value="InterPro"/>
</dbReference>
<evidence type="ECO:0000256" key="5">
    <source>
        <dbReference type="ARBA" id="ARBA00022491"/>
    </source>
</evidence>
<keyword evidence="6" id="KW-0805">Transcription regulation</keyword>
<evidence type="ECO:0000256" key="4">
    <source>
        <dbReference type="ARBA" id="ARBA00019622"/>
    </source>
</evidence>
<evidence type="ECO:0000256" key="12">
    <source>
        <dbReference type="SAM" id="MobiDB-lite"/>
    </source>
</evidence>
<feature type="region of interest" description="Disordered" evidence="12">
    <location>
        <begin position="1"/>
        <end position="71"/>
    </location>
</feature>
<feature type="compositionally biased region" description="Low complexity" evidence="12">
    <location>
        <begin position="1424"/>
        <end position="1453"/>
    </location>
</feature>
<dbReference type="PANTHER" id="PTHR46567">
    <property type="entry name" value="MEDIATOR OF RNA POLYMERASE II TRANSCRIPTION SUBUNIT 12"/>
    <property type="match status" value="1"/>
</dbReference>
<accession>A0A6A5QFI3</accession>
<evidence type="ECO:0000313" key="15">
    <source>
        <dbReference type="Proteomes" id="UP000800096"/>
    </source>
</evidence>
<comment type="similarity">
    <text evidence="2">Belongs to the Mediator complex subunit 12 family.</text>
</comment>
<dbReference type="GO" id="GO:0006357">
    <property type="term" value="P:regulation of transcription by RNA polymerase II"/>
    <property type="evidence" value="ECO:0007669"/>
    <property type="project" value="InterPro"/>
</dbReference>
<dbReference type="GO" id="GO:0003712">
    <property type="term" value="F:transcription coregulator activity"/>
    <property type="evidence" value="ECO:0007669"/>
    <property type="project" value="InterPro"/>
</dbReference>
<feature type="compositionally biased region" description="Polar residues" evidence="12">
    <location>
        <begin position="1527"/>
        <end position="1538"/>
    </location>
</feature>
<dbReference type="InterPro" id="IPR057344">
    <property type="entry name" value="ARM_SRB8"/>
</dbReference>
<keyword evidence="5" id="KW-0678">Repressor</keyword>
<comment type="subcellular location">
    <subcellularLocation>
        <location evidence="1">Nucleus</location>
    </subcellularLocation>
</comment>
<evidence type="ECO:0000256" key="7">
    <source>
        <dbReference type="ARBA" id="ARBA00023159"/>
    </source>
</evidence>
<evidence type="ECO:0000259" key="13">
    <source>
        <dbReference type="SMART" id="SM01281"/>
    </source>
</evidence>
<evidence type="ECO:0000256" key="1">
    <source>
        <dbReference type="ARBA" id="ARBA00004123"/>
    </source>
</evidence>
<keyword evidence="8" id="KW-0804">Transcription</keyword>
<feature type="compositionally biased region" description="Polar residues" evidence="12">
    <location>
        <begin position="1469"/>
        <end position="1478"/>
    </location>
</feature>
<feature type="compositionally biased region" description="Low complexity" evidence="12">
    <location>
        <begin position="1479"/>
        <end position="1501"/>
    </location>
</feature>
<feature type="region of interest" description="Disordered" evidence="12">
    <location>
        <begin position="1389"/>
        <end position="1541"/>
    </location>
</feature>
<name>A0A6A5QFI3_AMPQU</name>
<gene>
    <name evidence="14" type="ORF">BDU57DRAFT_502205</name>
</gene>
<evidence type="ECO:0000256" key="8">
    <source>
        <dbReference type="ARBA" id="ARBA00023163"/>
    </source>
</evidence>
<organism evidence="14 15">
    <name type="scientific">Ampelomyces quisqualis</name>
    <name type="common">Powdery mildew agent</name>
    <dbReference type="NCBI Taxonomy" id="50730"/>
    <lineage>
        <taxon>Eukaryota</taxon>
        <taxon>Fungi</taxon>
        <taxon>Dikarya</taxon>
        <taxon>Ascomycota</taxon>
        <taxon>Pezizomycotina</taxon>
        <taxon>Dothideomycetes</taxon>
        <taxon>Pleosporomycetidae</taxon>
        <taxon>Pleosporales</taxon>
        <taxon>Pleosporineae</taxon>
        <taxon>Phaeosphaeriaceae</taxon>
        <taxon>Ampelomyces</taxon>
    </lineage>
</organism>
<protein>
    <recommendedName>
        <fullName evidence="4">Mediator of RNA polymerase II transcription subunit 12</fullName>
    </recommendedName>
    <alternativeName>
        <fullName evidence="11">Mediator complex subunit 12</fullName>
    </alternativeName>
</protein>
<dbReference type="PANTHER" id="PTHR46567:SF1">
    <property type="entry name" value="MEDIATOR OF RNA POLYMERASE II TRANSCRIPTION SUBUNIT 12"/>
    <property type="match status" value="1"/>
</dbReference>
<dbReference type="Proteomes" id="UP000800096">
    <property type="component" value="Unassembled WGS sequence"/>
</dbReference>
<dbReference type="EMBL" id="ML979138">
    <property type="protein sequence ID" value="KAF1913588.1"/>
    <property type="molecule type" value="Genomic_DNA"/>
</dbReference>
<dbReference type="OrthoDB" id="20828at2759"/>
<feature type="domain" description="Mediator complex subunit Med12" evidence="13">
    <location>
        <begin position="215"/>
        <end position="278"/>
    </location>
</feature>
<dbReference type="Pfam" id="PF09497">
    <property type="entry name" value="Med12"/>
    <property type="match status" value="1"/>
</dbReference>
<comment type="function">
    <text evidence="10">Component of the SRB8-11 complex. The SRB8-11 complex is a regulatory module of the Mediator complex which is itself involved in regulation of basal and activated RNA polymerase II-dependent transcription. The SRB8-11 complex may be involved in the transcriptional repression of a subset of genes regulated by Mediator. It may inhibit the association of the Mediator complex with RNA polymerase II to form the holoenzyme complex.</text>
</comment>
<feature type="compositionally biased region" description="Low complexity" evidence="12">
    <location>
        <begin position="1392"/>
        <end position="1409"/>
    </location>
</feature>
<evidence type="ECO:0000256" key="3">
    <source>
        <dbReference type="ARBA" id="ARBA00011629"/>
    </source>
</evidence>
<evidence type="ECO:0000256" key="11">
    <source>
        <dbReference type="ARBA" id="ARBA00032010"/>
    </source>
</evidence>
<keyword evidence="9" id="KW-0539">Nucleus</keyword>
<evidence type="ECO:0000256" key="10">
    <source>
        <dbReference type="ARBA" id="ARBA00025661"/>
    </source>
</evidence>
<feature type="region of interest" description="Disordered" evidence="12">
    <location>
        <begin position="84"/>
        <end position="106"/>
    </location>
</feature>
<reference evidence="14" key="1">
    <citation type="journal article" date="2020" name="Stud. Mycol.">
        <title>101 Dothideomycetes genomes: a test case for predicting lifestyles and emergence of pathogens.</title>
        <authorList>
            <person name="Haridas S."/>
            <person name="Albert R."/>
            <person name="Binder M."/>
            <person name="Bloem J."/>
            <person name="Labutti K."/>
            <person name="Salamov A."/>
            <person name="Andreopoulos B."/>
            <person name="Baker S."/>
            <person name="Barry K."/>
            <person name="Bills G."/>
            <person name="Bluhm B."/>
            <person name="Cannon C."/>
            <person name="Castanera R."/>
            <person name="Culley D."/>
            <person name="Daum C."/>
            <person name="Ezra D."/>
            <person name="Gonzalez J."/>
            <person name="Henrissat B."/>
            <person name="Kuo A."/>
            <person name="Liang C."/>
            <person name="Lipzen A."/>
            <person name="Lutzoni F."/>
            <person name="Magnuson J."/>
            <person name="Mondo S."/>
            <person name="Nolan M."/>
            <person name="Ohm R."/>
            <person name="Pangilinan J."/>
            <person name="Park H.-J."/>
            <person name="Ramirez L."/>
            <person name="Alfaro M."/>
            <person name="Sun H."/>
            <person name="Tritt A."/>
            <person name="Yoshinaga Y."/>
            <person name="Zwiers L.-H."/>
            <person name="Turgeon B."/>
            <person name="Goodwin S."/>
            <person name="Spatafora J."/>
            <person name="Crous P."/>
            <person name="Grigoriev I."/>
        </authorList>
    </citation>
    <scope>NUCLEOTIDE SEQUENCE</scope>
    <source>
        <strain evidence="14">HMLAC05119</strain>
    </source>
</reference>
<dbReference type="SMART" id="SM01281">
    <property type="entry name" value="Med12"/>
    <property type="match status" value="1"/>
</dbReference>
<evidence type="ECO:0000256" key="6">
    <source>
        <dbReference type="ARBA" id="ARBA00023015"/>
    </source>
</evidence>
<feature type="compositionally biased region" description="Polar residues" evidence="12">
    <location>
        <begin position="1412"/>
        <end position="1423"/>
    </location>
</feature>
<evidence type="ECO:0000256" key="2">
    <source>
        <dbReference type="ARBA" id="ARBA00010289"/>
    </source>
</evidence>
<evidence type="ECO:0000313" key="14">
    <source>
        <dbReference type="EMBL" id="KAF1913588.1"/>
    </source>
</evidence>
<keyword evidence="7" id="KW-0010">Activator</keyword>
<dbReference type="InterPro" id="IPR019035">
    <property type="entry name" value="Mediator_Med12"/>
</dbReference>